<reference evidence="1" key="1">
    <citation type="submission" date="2023-05" db="EMBL/GenBank/DDBJ databases">
        <title>Complete genome sequence of Bacillus subtilis SRCM117797 isolated from Soybean paste.</title>
        <authorList>
            <person name="Abraha H.B."/>
            <person name="Kim K.-P."/>
            <person name="Ryu M.-S."/>
            <person name="Jeong D.-Y."/>
        </authorList>
    </citation>
    <scope>NUCLEOTIDE SEQUENCE</scope>
    <source>
        <strain evidence="1">SRCM117797</strain>
    </source>
</reference>
<proteinExistence type="predicted"/>
<dbReference type="AlphaFoldDB" id="A0AAQ3ETS3"/>
<dbReference type="Proteomes" id="UP001229422">
    <property type="component" value="Chromosome"/>
</dbReference>
<evidence type="ECO:0000313" key="2">
    <source>
        <dbReference type="Proteomes" id="UP001229422"/>
    </source>
</evidence>
<accession>A0AAQ3ETS3</accession>
<sequence length="424" mass="49934">MKIPFLEWVRSQNLSDEAYVLFEESIECYKATAFRASLLFSFLGFQTILKERILESKNPEGYSEDEWNSVQNKFLNDDNWDKEVINAVQNKKKSIFNLNKDLYDQYFYWKDRRNDCAHAKGNMIGGSHVEAFWLFLQSNSLKFRVNGSKEFIIGQIKAHFDPNLTPPKTPIKPLISQIPQTIDKQDVTSFLEELIDLTKSPVYTNKIQVDGKKIPLWEGLLNYLSNPYSEILIKFLTKEDFRSFTLSIFKYSPNMIKHFSEEKTFIRSTWKSFSNITDYKIFIELVKNNLIPKGEIKESILYMFQNVDAEVFDTDTWFVDPIDEIDLIILKGIGFFELFYEKAFKDFNISISFEWANRNKYLVIYYLENFNLDLTIANAIQAAKEARFPPKHLLPLITGFFNRNPEKEEEYKKLVEKTKVKDNV</sequence>
<evidence type="ECO:0000313" key="1">
    <source>
        <dbReference type="EMBL" id="WHM22189.1"/>
    </source>
</evidence>
<name>A0AAQ3ETS3_BACIU</name>
<dbReference type="RefSeq" id="WP_144459316.1">
    <property type="nucleotide sequence ID" value="NZ_CP061870.1"/>
</dbReference>
<dbReference type="EMBL" id="CP125292">
    <property type="protein sequence ID" value="WHM22189.1"/>
    <property type="molecule type" value="Genomic_DNA"/>
</dbReference>
<organism evidence="1 2">
    <name type="scientific">Bacillus subtilis</name>
    <dbReference type="NCBI Taxonomy" id="1423"/>
    <lineage>
        <taxon>Bacteria</taxon>
        <taxon>Bacillati</taxon>
        <taxon>Bacillota</taxon>
        <taxon>Bacilli</taxon>
        <taxon>Bacillales</taxon>
        <taxon>Bacillaceae</taxon>
        <taxon>Bacillus</taxon>
    </lineage>
</organism>
<protein>
    <submittedName>
        <fullName evidence="1">Uncharacterized protein</fullName>
    </submittedName>
</protein>
<gene>
    <name evidence="1" type="ORF">QL281_03555</name>
</gene>